<dbReference type="KEGG" id="ncb:C0V82_08000"/>
<organism evidence="1 2">
    <name type="scientific">Niveispirillum cyanobacteriorum</name>
    <dbReference type="NCBI Taxonomy" id="1612173"/>
    <lineage>
        <taxon>Bacteria</taxon>
        <taxon>Pseudomonadati</taxon>
        <taxon>Pseudomonadota</taxon>
        <taxon>Alphaproteobacteria</taxon>
        <taxon>Rhodospirillales</taxon>
        <taxon>Azospirillaceae</taxon>
        <taxon>Niveispirillum</taxon>
    </lineage>
</organism>
<evidence type="ECO:0000313" key="1">
    <source>
        <dbReference type="EMBL" id="AUN30183.1"/>
    </source>
</evidence>
<dbReference type="InterPro" id="IPR045767">
    <property type="entry name" value="DUF6134"/>
</dbReference>
<dbReference type="RefSeq" id="WP_102111882.1">
    <property type="nucleotide sequence ID" value="NZ_BMGN01000002.1"/>
</dbReference>
<dbReference type="EMBL" id="CP025611">
    <property type="protein sequence ID" value="AUN30183.1"/>
    <property type="molecule type" value="Genomic_DNA"/>
</dbReference>
<reference evidence="1 2" key="1">
    <citation type="submission" date="2017-12" db="EMBL/GenBank/DDBJ databases">
        <title>Genomes of bacteria within cyanobacterial aggregates.</title>
        <authorList>
            <person name="Cai H."/>
        </authorList>
    </citation>
    <scope>NUCLEOTIDE SEQUENCE [LARGE SCALE GENOMIC DNA]</scope>
    <source>
        <strain evidence="1 2">TH16</strain>
    </source>
</reference>
<name>A0A2K9NAL0_9PROT</name>
<dbReference type="Pfam" id="PF19630">
    <property type="entry name" value="DUF6134"/>
    <property type="match status" value="1"/>
</dbReference>
<sequence>MHRRHLILAAPLALGLGLILPRRSAAFILPETDAISFSVFRKNDSPMGYHRLRFTRDGDRLIMEKEISLEVTLAFVTAYRYRHRNREVWEAGRLVEIETRTDDDGDDYWLRAKAGPDGLMVEGSGGSYVAPADIIPTSYWNNAITSATQLLDTQRGLIMDVRMEDRGPETLTTQSGPMQARHHTINILTNPPGKTNQIDLWYDETGQWVGLAFEAKGQKITYVLDSVPVPPEPAPQSAATP</sequence>
<evidence type="ECO:0000313" key="2">
    <source>
        <dbReference type="Proteomes" id="UP000234752"/>
    </source>
</evidence>
<accession>A0A2K9NAL0</accession>
<dbReference type="Proteomes" id="UP000234752">
    <property type="component" value="Chromosome eg_1"/>
</dbReference>
<proteinExistence type="predicted"/>
<keyword evidence="2" id="KW-1185">Reference proteome</keyword>
<dbReference type="AlphaFoldDB" id="A0A2K9NAL0"/>
<gene>
    <name evidence="1" type="ORF">C0V82_08000</name>
</gene>
<dbReference type="OrthoDB" id="6086999at2"/>
<protein>
    <submittedName>
        <fullName evidence="1">Uncharacterized protein</fullName>
    </submittedName>
</protein>